<dbReference type="GO" id="GO:0009254">
    <property type="term" value="P:peptidoglycan turnover"/>
    <property type="evidence" value="ECO:0007669"/>
    <property type="project" value="TreeGrafter"/>
</dbReference>
<dbReference type="InterPro" id="IPR036505">
    <property type="entry name" value="Amidase/PGRP_sf"/>
</dbReference>
<dbReference type="InterPro" id="IPR051206">
    <property type="entry name" value="NAMLAA_amidase_2"/>
</dbReference>
<keyword evidence="4" id="KW-0961">Cell wall biogenesis/degradation</keyword>
<accession>A0A6C0QZH2</accession>
<evidence type="ECO:0000256" key="3">
    <source>
        <dbReference type="ARBA" id="ARBA00022801"/>
    </source>
</evidence>
<evidence type="ECO:0000256" key="4">
    <source>
        <dbReference type="ARBA" id="ARBA00023316"/>
    </source>
</evidence>
<dbReference type="AlphaFoldDB" id="A0A6C0QU45"/>
<evidence type="ECO:0000259" key="5">
    <source>
        <dbReference type="SMART" id="SM00644"/>
    </source>
</evidence>
<dbReference type="EMBL" id="CP019717">
    <property type="protein sequence ID" value="QHZ52140.1"/>
    <property type="molecule type" value="Genomic_DNA"/>
</dbReference>
<evidence type="ECO:0000313" key="8">
    <source>
        <dbReference type="EMBL" id="QHZ54135.1"/>
    </source>
</evidence>
<dbReference type="EMBL" id="CP019717">
    <property type="protein sequence ID" value="QHZ50050.1"/>
    <property type="molecule type" value="Genomic_DNA"/>
</dbReference>
<evidence type="ECO:0000256" key="1">
    <source>
        <dbReference type="ARBA" id="ARBA00001561"/>
    </source>
</evidence>
<evidence type="ECO:0000313" key="7">
    <source>
        <dbReference type="EMBL" id="QHZ52140.1"/>
    </source>
</evidence>
<keyword evidence="3" id="KW-0378">Hydrolase</keyword>
<dbReference type="GO" id="GO:0008745">
    <property type="term" value="F:N-acetylmuramoyl-L-alanine amidase activity"/>
    <property type="evidence" value="ECO:0007669"/>
    <property type="project" value="UniProtKB-EC"/>
</dbReference>
<dbReference type="GO" id="GO:0071555">
    <property type="term" value="P:cell wall organization"/>
    <property type="evidence" value="ECO:0007669"/>
    <property type="project" value="UniProtKB-KW"/>
</dbReference>
<comment type="catalytic activity">
    <reaction evidence="1">
        <text>Hydrolyzes the link between N-acetylmuramoyl residues and L-amino acid residues in certain cell-wall glycopeptides.</text>
        <dbReference type="EC" id="3.5.1.28"/>
    </reaction>
</comment>
<feature type="domain" description="N-acetylmuramoyl-L-alanine amidase" evidence="5">
    <location>
        <begin position="27"/>
        <end position="193"/>
    </location>
</feature>
<dbReference type="PANTHER" id="PTHR30417">
    <property type="entry name" value="N-ACETYLMURAMOYL-L-ALANINE AMIDASE AMID"/>
    <property type="match status" value="1"/>
</dbReference>
<evidence type="ECO:0000256" key="2">
    <source>
        <dbReference type="ARBA" id="ARBA00011901"/>
    </source>
</evidence>
<dbReference type="SMART" id="SM00644">
    <property type="entry name" value="Ami_2"/>
    <property type="match status" value="1"/>
</dbReference>
<dbReference type="PANTHER" id="PTHR30417:SF1">
    <property type="entry name" value="N-ACETYLMURAMOYL-L-ALANINE AMIDASE AMID"/>
    <property type="match status" value="1"/>
</dbReference>
<evidence type="ECO:0000313" key="6">
    <source>
        <dbReference type="EMBL" id="QHZ50050.1"/>
    </source>
</evidence>
<sequence length="266" mass="31142">MTKQITGNQKENSIQQHEEMPIKDWLLPLKNSEERTKDITHVMIHFISNAVQKPKDPYQENDIYNIFNDYGLSSHYMINRNGDIYRLVNENRAGYHAGKGSLPGFPEYTDKMNEYSIGIELFAIGTWEEMSIMMSKENYDLIDSSDIGYTDAQYRSLNLLLDDIYKRNPSVLKDRNHVIGHDEYAPGRKTDPGSLFDWSRIGFKKGEENMNRTLQLTDWQWKQLYTNTKKAKDAGKFTDEIWLKKIENQTLTIDELTFLNNHIINN</sequence>
<dbReference type="Pfam" id="PF01510">
    <property type="entry name" value="Amidase_2"/>
    <property type="match status" value="1"/>
</dbReference>
<dbReference type="Gene3D" id="3.40.80.10">
    <property type="entry name" value="Peptidoglycan recognition protein-like"/>
    <property type="match status" value="1"/>
</dbReference>
<reference evidence="7 9" key="1">
    <citation type="journal article" date="2020" name="Int. J. Med. Microbiol.">
        <title>Discovery of Paenibacillus larvae ERIC V: Phenotypic and genomic comparison to genotypes ERIC I-IV reveal different inventories of virulence factors which correlate with epidemiological prevalences of American Foulbrood.</title>
        <authorList>
            <person name="Beims H."/>
            <person name="Bunk B."/>
            <person name="Erler S."/>
            <person name="Mohr K.I."/>
            <person name="Sproer C."/>
            <person name="Pradella S."/>
            <person name="Gunther G."/>
            <person name="Rohde M."/>
            <person name="von der Ohe W."/>
            <person name="Steinert M."/>
        </authorList>
    </citation>
    <scope>NUCLEOTIDE SEQUENCE [LARGE SCALE GENOMIC DNA]</scope>
    <source>
        <strain evidence="7">Eric_V</strain>
    </source>
</reference>
<dbReference type="RefSeq" id="WP_077995393.1">
    <property type="nucleotide sequence ID" value="NZ_CP019659.1"/>
</dbReference>
<name>A0A6C0QU45_9BACL</name>
<dbReference type="InterPro" id="IPR002502">
    <property type="entry name" value="Amidase_domain"/>
</dbReference>
<accession>A0A6C0QU45</accession>
<dbReference type="EMBL" id="CP019719">
    <property type="protein sequence ID" value="QHZ54135.1"/>
    <property type="molecule type" value="Genomic_DNA"/>
</dbReference>
<evidence type="ECO:0000313" key="9">
    <source>
        <dbReference type="Proteomes" id="UP000464330"/>
    </source>
</evidence>
<organism evidence="7 9">
    <name type="scientific">Paenibacillus larvae subsp. larvae</name>
    <dbReference type="NCBI Taxonomy" id="147375"/>
    <lineage>
        <taxon>Bacteria</taxon>
        <taxon>Bacillati</taxon>
        <taxon>Bacillota</taxon>
        <taxon>Bacilli</taxon>
        <taxon>Bacillales</taxon>
        <taxon>Paenibacillaceae</taxon>
        <taxon>Paenibacillus</taxon>
    </lineage>
</organism>
<gene>
    <name evidence="6" type="ORF">ERICV_00873</name>
    <name evidence="7" type="ORF">ERICV_03026</name>
    <name evidence="8" type="ORF">ERICV_05151</name>
</gene>
<dbReference type="GeneID" id="64219157"/>
<dbReference type="SUPFAM" id="SSF55846">
    <property type="entry name" value="N-acetylmuramoyl-L-alanine amidase-like"/>
    <property type="match status" value="1"/>
</dbReference>
<proteinExistence type="predicted"/>
<dbReference type="CDD" id="cd06583">
    <property type="entry name" value="PGRP"/>
    <property type="match status" value="1"/>
</dbReference>
<dbReference type="Proteomes" id="UP000464330">
    <property type="component" value="Chromosome"/>
</dbReference>
<dbReference type="EC" id="3.5.1.28" evidence="2"/>
<dbReference type="GO" id="GO:0009253">
    <property type="term" value="P:peptidoglycan catabolic process"/>
    <property type="evidence" value="ECO:0007669"/>
    <property type="project" value="InterPro"/>
</dbReference>
<protein>
    <recommendedName>
        <fullName evidence="2">N-acetylmuramoyl-L-alanine amidase</fullName>
        <ecNumber evidence="2">3.5.1.28</ecNumber>
    </recommendedName>
</protein>